<reference evidence="1" key="1">
    <citation type="submission" date="2023-07" db="EMBL/GenBank/DDBJ databases">
        <authorList>
            <consortium name="AG Swart"/>
            <person name="Singh M."/>
            <person name="Singh A."/>
            <person name="Seah K."/>
            <person name="Emmerich C."/>
        </authorList>
    </citation>
    <scope>NUCLEOTIDE SEQUENCE</scope>
    <source>
        <strain evidence="1">DP1</strain>
    </source>
</reference>
<protein>
    <submittedName>
        <fullName evidence="1">Uncharacterized protein</fullName>
    </submittedName>
</protein>
<dbReference type="Proteomes" id="UP001295684">
    <property type="component" value="Unassembled WGS sequence"/>
</dbReference>
<sequence length="684" mass="79435">MKDFKIEQKTKRRFLDNIPEPNSARVFMTERIPNTKQILSKGISLDRTIMNKGKRAKKYKLSKIMNRVVESKEMLLDRGFTSTLLQTEDIHLQRREIEMRQRDEMLIEWAQEKVREVKSGNFVPPAVRDVVDKNIRNDLIKGKKKIEREKKKLRMMQTQELRRKGKYLQLNKKIYPNSKGCYENEDDFDKLVHLGAGISTMKHIQGEFPIKSSWPKGWKFKDYPKRDDDSPPIVEEVKEIPSPDPLIKVRNFHKKYARIATPPDKSETTRYISSHKVPNKPMIEEPPPPIHKYIETEKGKLLDTMGKQAKKRAELRTINTITEFGELKVNIKARSNRASSINYGVGSSKSTLFESKLNSELQTPRTINPKGMHSIKDLKQGLKPKFLRPINSSTSLKSKEKSVPINLMNKPLMPLKQRNEKGNDIGPLDANELRKSAKDFRRRFGVNLKTIKDSIQLDEENLQESPKAKLLHRPTSRDIINQLRKIDQEVKKQLEKYHEENKGSPSVRVHAETPQYKKLCFSKIASLKEEDEDGISSHSSVFDSFSPDFSPKGSEETSVDDNISEYFKSNPGASLESIESQAKKITLQLLMKRMQKFDLDRQPEDVKDQTKRWKKQLKNLKKGKNLQNDTRNRCKKLINSCESLIKDDIPVRELYNEMQDYLKSANTEINDQVMCILSLYQENI</sequence>
<proteinExistence type="predicted"/>
<comment type="caution">
    <text evidence="1">The sequence shown here is derived from an EMBL/GenBank/DDBJ whole genome shotgun (WGS) entry which is preliminary data.</text>
</comment>
<keyword evidence="2" id="KW-1185">Reference proteome</keyword>
<organism evidence="1 2">
    <name type="scientific">Euplotes crassus</name>
    <dbReference type="NCBI Taxonomy" id="5936"/>
    <lineage>
        <taxon>Eukaryota</taxon>
        <taxon>Sar</taxon>
        <taxon>Alveolata</taxon>
        <taxon>Ciliophora</taxon>
        <taxon>Intramacronucleata</taxon>
        <taxon>Spirotrichea</taxon>
        <taxon>Hypotrichia</taxon>
        <taxon>Euplotida</taxon>
        <taxon>Euplotidae</taxon>
        <taxon>Moneuplotes</taxon>
    </lineage>
</organism>
<evidence type="ECO:0000313" key="2">
    <source>
        <dbReference type="Proteomes" id="UP001295684"/>
    </source>
</evidence>
<accession>A0AAD1Y578</accession>
<name>A0AAD1Y578_EUPCR</name>
<dbReference type="EMBL" id="CAMPGE010026826">
    <property type="protein sequence ID" value="CAI2384490.1"/>
    <property type="molecule type" value="Genomic_DNA"/>
</dbReference>
<evidence type="ECO:0000313" key="1">
    <source>
        <dbReference type="EMBL" id="CAI2384490.1"/>
    </source>
</evidence>
<dbReference type="AlphaFoldDB" id="A0AAD1Y578"/>
<gene>
    <name evidence="1" type="ORF">ECRASSUSDP1_LOCUS26020</name>
</gene>